<dbReference type="AlphaFoldDB" id="A0A1G6LGS3"/>
<dbReference type="InterPro" id="IPR006143">
    <property type="entry name" value="RND_pump_MFP"/>
</dbReference>
<dbReference type="PANTHER" id="PTHR30469:SF33">
    <property type="entry name" value="SLR1207 PROTEIN"/>
    <property type="match status" value="1"/>
</dbReference>
<evidence type="ECO:0000259" key="6">
    <source>
        <dbReference type="Pfam" id="PF25954"/>
    </source>
</evidence>
<dbReference type="InterPro" id="IPR058637">
    <property type="entry name" value="YknX-like_C"/>
</dbReference>
<evidence type="ECO:0000313" key="18">
    <source>
        <dbReference type="Proteomes" id="UP000295758"/>
    </source>
</evidence>
<feature type="coiled-coil region" evidence="2">
    <location>
        <begin position="87"/>
        <end position="192"/>
    </location>
</feature>
<reference evidence="13 17" key="3">
    <citation type="submission" date="2019-03" db="EMBL/GenBank/DDBJ databases">
        <title>Subsurface microbial communities from deep shales in Ohio and West Virginia, USA.</title>
        <authorList>
            <person name="Wrighton K."/>
        </authorList>
    </citation>
    <scope>NUCLEOTIDE SEQUENCE [LARGE SCALE GENOMIC DNA]</scope>
    <source>
        <strain evidence="13 17">DSMZ 11287</strain>
        <strain evidence="8 16">MSL28</strain>
    </source>
</reference>
<dbReference type="Pfam" id="PF25954">
    <property type="entry name" value="Beta-barrel_RND_2"/>
    <property type="match status" value="1"/>
</dbReference>
<dbReference type="EMBL" id="FOHG01000017">
    <property type="protein sequence ID" value="SET01147.1"/>
    <property type="molecule type" value="Genomic_DNA"/>
</dbReference>
<dbReference type="RefSeq" id="WP_073159913.1">
    <property type="nucleotide sequence ID" value="NZ_FMYT01000006.1"/>
</dbReference>
<dbReference type="Proteomes" id="UP000324896">
    <property type="component" value="Unassembled WGS sequence"/>
</dbReference>
<evidence type="ECO:0000313" key="13">
    <source>
        <dbReference type="EMBL" id="TDX37685.1"/>
    </source>
</evidence>
<gene>
    <name evidence="12" type="ORF">BY453_11421</name>
    <name evidence="13" type="ORF">C7954_1394</name>
    <name evidence="8" type="ORF">C8C78_10446</name>
    <name evidence="9" type="ORF">SAMN04488597_10645</name>
    <name evidence="10" type="ORF">SAMN04488598_11748</name>
    <name evidence="11" type="ORF">SAMN04515652_1175</name>
</gene>
<reference evidence="12 18" key="2">
    <citation type="submission" date="2019-03" db="EMBL/GenBank/DDBJ databases">
        <title>Deep subsurface shale carbon reservoir microbial communities from Ohio and West Virginia, USA.</title>
        <authorList>
            <person name="Wrighton K."/>
        </authorList>
    </citation>
    <scope>NUCLEOTIDE SEQUENCE [LARGE SCALE GENOMIC DNA]</scope>
    <source>
        <strain evidence="12 18">UTICA-S4D12</strain>
    </source>
</reference>
<feature type="domain" description="CusB-like beta-barrel" evidence="6">
    <location>
        <begin position="344"/>
        <end position="415"/>
    </location>
</feature>
<accession>A0A1G6LGS3</accession>
<dbReference type="EMBL" id="SOEF01000039">
    <property type="protein sequence ID" value="TDX37685.1"/>
    <property type="molecule type" value="Genomic_DNA"/>
</dbReference>
<evidence type="ECO:0000256" key="2">
    <source>
        <dbReference type="SAM" id="Coils"/>
    </source>
</evidence>
<dbReference type="SUPFAM" id="SSF111369">
    <property type="entry name" value="HlyD-like secretion proteins"/>
    <property type="match status" value="3"/>
</dbReference>
<dbReference type="EMBL" id="FMYT01000006">
    <property type="protein sequence ID" value="SDC42157.1"/>
    <property type="molecule type" value="Genomic_DNA"/>
</dbReference>
<evidence type="ECO:0000313" key="19">
    <source>
        <dbReference type="Proteomes" id="UP000324896"/>
    </source>
</evidence>
<protein>
    <submittedName>
        <fullName evidence="8">RND family efflux transporter MFP subunit</fullName>
    </submittedName>
    <submittedName>
        <fullName evidence="9">RND family efflux transporter, MFP subunit</fullName>
    </submittedName>
</protein>
<dbReference type="Gene3D" id="1.10.287.470">
    <property type="entry name" value="Helix hairpin bin"/>
    <property type="match status" value="1"/>
</dbReference>
<evidence type="ECO:0000256" key="1">
    <source>
        <dbReference type="ARBA" id="ARBA00009477"/>
    </source>
</evidence>
<dbReference type="EMBL" id="SOAA01000014">
    <property type="protein sequence ID" value="TDS30679.1"/>
    <property type="molecule type" value="Genomic_DNA"/>
</dbReference>
<dbReference type="FunFam" id="2.40.30.170:FF:000010">
    <property type="entry name" value="Efflux RND transporter periplasmic adaptor subunit"/>
    <property type="match status" value="1"/>
</dbReference>
<evidence type="ECO:0000313" key="10">
    <source>
        <dbReference type="EMBL" id="SDF62582.1"/>
    </source>
</evidence>
<evidence type="ECO:0000313" key="8">
    <source>
        <dbReference type="EMBL" id="PXV68659.1"/>
    </source>
</evidence>
<feature type="chain" id="PRO_5015064314" evidence="3">
    <location>
        <begin position="23"/>
        <end position="492"/>
    </location>
</feature>
<dbReference type="GO" id="GO:0015562">
    <property type="term" value="F:efflux transmembrane transporter activity"/>
    <property type="evidence" value="ECO:0007669"/>
    <property type="project" value="InterPro"/>
</dbReference>
<dbReference type="Gene3D" id="2.40.30.170">
    <property type="match status" value="1"/>
</dbReference>
<feature type="domain" description="Multidrug resistance protein MdtA-like alpha-helical hairpin" evidence="4">
    <location>
        <begin position="165"/>
        <end position="227"/>
    </location>
</feature>
<dbReference type="EMBL" id="QICM01000004">
    <property type="protein sequence ID" value="PXV68659.1"/>
    <property type="molecule type" value="Genomic_DNA"/>
</dbReference>
<dbReference type="Proteomes" id="UP000295758">
    <property type="component" value="Unassembled WGS sequence"/>
</dbReference>
<evidence type="ECO:0000259" key="7">
    <source>
        <dbReference type="Pfam" id="PF25989"/>
    </source>
</evidence>
<dbReference type="PANTHER" id="PTHR30469">
    <property type="entry name" value="MULTIDRUG RESISTANCE PROTEIN MDTA"/>
    <property type="match status" value="1"/>
</dbReference>
<dbReference type="Gene3D" id="2.40.50.100">
    <property type="match status" value="1"/>
</dbReference>
<evidence type="ECO:0000259" key="5">
    <source>
        <dbReference type="Pfam" id="PF25917"/>
    </source>
</evidence>
<dbReference type="EMBL" id="FNBJ01000017">
    <property type="protein sequence ID" value="SDF62582.1"/>
    <property type="molecule type" value="Genomic_DNA"/>
</dbReference>
<dbReference type="NCBIfam" id="TIGR01730">
    <property type="entry name" value="RND_mfp"/>
    <property type="match status" value="1"/>
</dbReference>
<comment type="similarity">
    <text evidence="1">Belongs to the membrane fusion protein (MFP) (TC 8.A.1) family.</text>
</comment>
<keyword evidence="2" id="KW-0175">Coiled coil</keyword>
<keyword evidence="3" id="KW-0732">Signal</keyword>
<evidence type="ECO:0000313" key="15">
    <source>
        <dbReference type="Proteomes" id="UP000199519"/>
    </source>
</evidence>
<dbReference type="GO" id="GO:1990281">
    <property type="term" value="C:efflux pump complex"/>
    <property type="evidence" value="ECO:0007669"/>
    <property type="project" value="TreeGrafter"/>
</dbReference>
<dbReference type="Proteomes" id="UP000199519">
    <property type="component" value="Unassembled WGS sequence"/>
</dbReference>
<dbReference type="InterPro" id="IPR058625">
    <property type="entry name" value="MdtA-like_BSH"/>
</dbReference>
<evidence type="ECO:0000313" key="14">
    <source>
        <dbReference type="Proteomes" id="UP000198612"/>
    </source>
</evidence>
<feature type="domain" description="Multidrug resistance protein MdtA-like barrel-sandwich hybrid" evidence="5">
    <location>
        <begin position="54"/>
        <end position="336"/>
    </location>
</feature>
<dbReference type="Proteomes" id="UP000247389">
    <property type="component" value="Unassembled WGS sequence"/>
</dbReference>
<keyword evidence="15" id="KW-1185">Reference proteome</keyword>
<dbReference type="Proteomes" id="UP000198612">
    <property type="component" value="Unassembled WGS sequence"/>
</dbReference>
<dbReference type="Pfam" id="PF25876">
    <property type="entry name" value="HH_MFP_RND"/>
    <property type="match status" value="1"/>
</dbReference>
<feature type="domain" description="YknX-like C-terminal permuted SH3-like" evidence="7">
    <location>
        <begin position="422"/>
        <end position="490"/>
    </location>
</feature>
<dbReference type="Gene3D" id="2.40.420.20">
    <property type="match status" value="1"/>
</dbReference>
<dbReference type="GeneID" id="57013751"/>
<evidence type="ECO:0000259" key="4">
    <source>
        <dbReference type="Pfam" id="PF25876"/>
    </source>
</evidence>
<feature type="signal peptide" evidence="3">
    <location>
        <begin position="1"/>
        <end position="22"/>
    </location>
</feature>
<feature type="coiled-coil region" evidence="2">
    <location>
        <begin position="241"/>
        <end position="308"/>
    </location>
</feature>
<dbReference type="InterPro" id="IPR058624">
    <property type="entry name" value="MdtA-like_HH"/>
</dbReference>
<reference evidence="14 15" key="1">
    <citation type="submission" date="2016-10" db="EMBL/GenBank/DDBJ databases">
        <authorList>
            <person name="Varghese N."/>
            <person name="Submissions S."/>
        </authorList>
    </citation>
    <scope>NUCLEOTIDE SEQUENCE [LARGE SCALE GENOMIC DNA]</scope>
    <source>
        <strain evidence="9 19">WG10</strain>
        <strain evidence="10 15">WG2</strain>
        <strain evidence="11 14">WG5</strain>
    </source>
</reference>
<dbReference type="InterPro" id="IPR058792">
    <property type="entry name" value="Beta-barrel_RND_2"/>
</dbReference>
<evidence type="ECO:0000313" key="9">
    <source>
        <dbReference type="EMBL" id="SDC42157.1"/>
    </source>
</evidence>
<evidence type="ECO:0000313" key="16">
    <source>
        <dbReference type="Proteomes" id="UP000247389"/>
    </source>
</evidence>
<proteinExistence type="inferred from homology"/>
<evidence type="ECO:0000313" key="11">
    <source>
        <dbReference type="EMBL" id="SET01147.1"/>
    </source>
</evidence>
<evidence type="ECO:0000256" key="3">
    <source>
        <dbReference type="SAM" id="SignalP"/>
    </source>
</evidence>
<organism evidence="9 19">
    <name type="scientific">Halanaerobium congolense</name>
    <dbReference type="NCBI Taxonomy" id="54121"/>
    <lineage>
        <taxon>Bacteria</taxon>
        <taxon>Bacillati</taxon>
        <taxon>Bacillota</taxon>
        <taxon>Clostridia</taxon>
        <taxon>Halanaerobiales</taxon>
        <taxon>Halanaerobiaceae</taxon>
        <taxon>Halanaerobium</taxon>
    </lineage>
</organism>
<dbReference type="Proteomes" id="UP000295472">
    <property type="component" value="Unassembled WGS sequence"/>
</dbReference>
<evidence type="ECO:0000313" key="12">
    <source>
        <dbReference type="EMBL" id="TDS30679.1"/>
    </source>
</evidence>
<dbReference type="Pfam" id="PF25917">
    <property type="entry name" value="BSH_RND"/>
    <property type="match status" value="1"/>
</dbReference>
<dbReference type="Pfam" id="PF25989">
    <property type="entry name" value="YknX_C"/>
    <property type="match status" value="1"/>
</dbReference>
<name>A0A1G6LGS3_9FIRM</name>
<sequence length="492" mass="54488">MRNRKILVLILLLVFISSTAFAQNNTQVVETAKSIKEDISINEIITGILTPIQDVNVPAQIGGVAEKINVEIGEEVKKDEELIKIDDESLLIQKKQAEASLEKARANYQELKNGVTKEEMDRVRSTYENAKASLESAEINLKLMEELYNDRRALEQQLVSAEQQLESSRHNLNQAKINYEQAKRDYDRSKKLYNDDVVSEKEFDNAKSAFENAEVSLNQAKSAFSLAEESYQLAKKTFNNPTELKQQLENARRQVKNARSNLEVARANLAEAERGPRQERVRAGLASVRQAEASLAQIEDQISKTQITAPVAGLINKVNIDQGEIITAGQTVIHLVNTKELYAEIDVTASTASAVKKGEVVEVKAETMQHYIEGEITNISPAANPSSRTYLVKAKIPNPDHRLRAGMFADVKIAKGKSGSAVVVPIESIVNLNSDNPYLFVVEDGKAVRKDLKIGIKTDSRVEVLAGLNADVDVIIRGQSNLEAGQEVEVRN</sequence>
<evidence type="ECO:0000313" key="17">
    <source>
        <dbReference type="Proteomes" id="UP000295472"/>
    </source>
</evidence>
<dbReference type="OrthoDB" id="9810430at2"/>
<dbReference type="STRING" id="54121.SAMN04515653_12221"/>